<feature type="region of interest" description="Disordered" evidence="2">
    <location>
        <begin position="435"/>
        <end position="477"/>
    </location>
</feature>
<sequence>MASLYLPELFVPLSSVNPVTGSGSQTRLRIRFYSDFPLNGTIYFPLPAHDSIPPRAPLVVSPAFQAIRIYHPNDQPHKPNPSISSDLLPPFESSGVPCFEMPWSDQCGKVMKKPGEYSKNPNTIRARARKARLTPFRREIEQAKASDSKAITRAWKIRTETEAYKMASAGDRKAILEKVEHDVMQRRREKGYDAETKINRFLQQHGSDIDSSAAPSTPTMDSHFDQRINMGTPASQGYPMQPMAPMAPMQGVPLASQAGSRFATPGSFFPHVMSSAESSRAGTPRGPPPYHQGQYMYGAGHDGAEASARYQMEAASDAMSRAHLMTKVKELEKTVKGLTDDLVLAKSTISAQEKRMADLHERMLLFDGTASGMSNAEAEFAKQAGKLRNVVNGVQTLAQVAAKIYADLADGSVPSGRVSVDHGVVEYTKDGDAQGINGYGIDKNGNNDDAMDDVQDSAGATRVSGDQEQHHGLDSPE</sequence>
<keyword evidence="4" id="KW-1185">Reference proteome</keyword>
<reference evidence="3" key="1">
    <citation type="submission" date="2021-03" db="EMBL/GenBank/DDBJ databases">
        <title>Revisited historic fungal species revealed as producer of novel bioactive compounds through whole genome sequencing and comparative genomics.</title>
        <authorList>
            <person name="Vignolle G.A."/>
            <person name="Hochenegger N."/>
            <person name="Mach R.L."/>
            <person name="Mach-Aigner A.R."/>
            <person name="Javad Rahimi M."/>
            <person name="Salim K.A."/>
            <person name="Chan C.M."/>
            <person name="Lim L.B.L."/>
            <person name="Cai F."/>
            <person name="Druzhinina I.S."/>
            <person name="U'Ren J.M."/>
            <person name="Derntl C."/>
        </authorList>
    </citation>
    <scope>NUCLEOTIDE SEQUENCE</scope>
    <source>
        <strain evidence="3">TUCIM 5799</strain>
    </source>
</reference>
<dbReference type="EMBL" id="JAFIMR010000003">
    <property type="protein sequence ID" value="KAI1879870.1"/>
    <property type="molecule type" value="Genomic_DNA"/>
</dbReference>
<keyword evidence="1" id="KW-0175">Coiled coil</keyword>
<accession>A0A9P9WVK7</accession>
<protein>
    <submittedName>
        <fullName evidence="3">Uncharacterized protein</fullName>
    </submittedName>
</protein>
<name>A0A9P9WVK7_9PEZI</name>
<feature type="compositionally biased region" description="Basic and acidic residues" evidence="2">
    <location>
        <begin position="465"/>
        <end position="477"/>
    </location>
</feature>
<evidence type="ECO:0000313" key="4">
    <source>
        <dbReference type="Proteomes" id="UP000829685"/>
    </source>
</evidence>
<gene>
    <name evidence="3" type="ORF">JX265_001491</name>
</gene>
<feature type="coiled-coil region" evidence="1">
    <location>
        <begin position="321"/>
        <end position="348"/>
    </location>
</feature>
<dbReference type="Proteomes" id="UP000829685">
    <property type="component" value="Unassembled WGS sequence"/>
</dbReference>
<evidence type="ECO:0000256" key="2">
    <source>
        <dbReference type="SAM" id="MobiDB-lite"/>
    </source>
</evidence>
<proteinExistence type="predicted"/>
<evidence type="ECO:0000313" key="3">
    <source>
        <dbReference type="EMBL" id="KAI1879870.1"/>
    </source>
</evidence>
<dbReference type="AlphaFoldDB" id="A0A9P9WVK7"/>
<organism evidence="3 4">
    <name type="scientific">Neoarthrinium moseri</name>
    <dbReference type="NCBI Taxonomy" id="1658444"/>
    <lineage>
        <taxon>Eukaryota</taxon>
        <taxon>Fungi</taxon>
        <taxon>Dikarya</taxon>
        <taxon>Ascomycota</taxon>
        <taxon>Pezizomycotina</taxon>
        <taxon>Sordariomycetes</taxon>
        <taxon>Xylariomycetidae</taxon>
        <taxon>Amphisphaeriales</taxon>
        <taxon>Apiosporaceae</taxon>
        <taxon>Neoarthrinium</taxon>
    </lineage>
</organism>
<comment type="caution">
    <text evidence="3">The sequence shown here is derived from an EMBL/GenBank/DDBJ whole genome shotgun (WGS) entry which is preliminary data.</text>
</comment>
<evidence type="ECO:0000256" key="1">
    <source>
        <dbReference type="SAM" id="Coils"/>
    </source>
</evidence>